<proteinExistence type="predicted"/>
<dbReference type="SUPFAM" id="SSF47616">
    <property type="entry name" value="GST C-terminal domain-like"/>
    <property type="match status" value="1"/>
</dbReference>
<reference evidence="1" key="1">
    <citation type="submission" date="2022-06" db="EMBL/GenBank/DDBJ databases">
        <title>Uncovering the hologenomic basis of an extraordinary plant invasion.</title>
        <authorList>
            <person name="Bieker V.C."/>
            <person name="Martin M.D."/>
            <person name="Gilbert T."/>
            <person name="Hodgins K."/>
            <person name="Battlay P."/>
            <person name="Petersen B."/>
            <person name="Wilson J."/>
        </authorList>
    </citation>
    <scope>NUCLEOTIDE SEQUENCE</scope>
    <source>
        <strain evidence="1">AA19_3_7</strain>
        <tissue evidence="1">Leaf</tissue>
    </source>
</reference>
<accession>A0AAD5GNJ9</accession>
<dbReference type="InterPro" id="IPR036282">
    <property type="entry name" value="Glutathione-S-Trfase_C_sf"/>
</dbReference>
<sequence>MNIEKECPKLAAWVNRCMEREAVSKTLPDPHKFYDYLLEMQKKKGQYVIIWNDVWLFSEQLRTKFPSLFHLAAAKDSLVAENWVKVGQIGCWAVPWSDQFSTAAECEEWQSLNAAIESIYVNQLEDR</sequence>
<name>A0AAD5GNJ9_AMBAR</name>
<dbReference type="Gene3D" id="1.20.1050.10">
    <property type="match status" value="1"/>
</dbReference>
<dbReference type="EMBL" id="JAMZMK010006379">
    <property type="protein sequence ID" value="KAI7749365.1"/>
    <property type="molecule type" value="Genomic_DNA"/>
</dbReference>
<organism evidence="1 2">
    <name type="scientific">Ambrosia artemisiifolia</name>
    <name type="common">Common ragweed</name>
    <dbReference type="NCBI Taxonomy" id="4212"/>
    <lineage>
        <taxon>Eukaryota</taxon>
        <taxon>Viridiplantae</taxon>
        <taxon>Streptophyta</taxon>
        <taxon>Embryophyta</taxon>
        <taxon>Tracheophyta</taxon>
        <taxon>Spermatophyta</taxon>
        <taxon>Magnoliopsida</taxon>
        <taxon>eudicotyledons</taxon>
        <taxon>Gunneridae</taxon>
        <taxon>Pentapetalae</taxon>
        <taxon>asterids</taxon>
        <taxon>campanulids</taxon>
        <taxon>Asterales</taxon>
        <taxon>Asteraceae</taxon>
        <taxon>Asteroideae</taxon>
        <taxon>Heliantheae alliance</taxon>
        <taxon>Heliantheae</taxon>
        <taxon>Ambrosia</taxon>
    </lineage>
</organism>
<evidence type="ECO:0000313" key="2">
    <source>
        <dbReference type="Proteomes" id="UP001206925"/>
    </source>
</evidence>
<gene>
    <name evidence="1" type="ORF">M8C21_000715</name>
</gene>
<comment type="caution">
    <text evidence="1">The sequence shown here is derived from an EMBL/GenBank/DDBJ whole genome shotgun (WGS) entry which is preliminary data.</text>
</comment>
<evidence type="ECO:0000313" key="1">
    <source>
        <dbReference type="EMBL" id="KAI7749365.1"/>
    </source>
</evidence>
<keyword evidence="2" id="KW-1185">Reference proteome</keyword>
<dbReference type="Proteomes" id="UP001206925">
    <property type="component" value="Unassembled WGS sequence"/>
</dbReference>
<dbReference type="AlphaFoldDB" id="A0AAD5GNJ9"/>
<protein>
    <submittedName>
        <fullName evidence="1">Uncharacterized protein</fullName>
    </submittedName>
</protein>